<name>A0A645FCG1_9ZZZZ</name>
<sequence length="48" mass="5805">MKPYYFILDVSQNGVLINMQIHEHAVYEEGNQYKRYDFIFHVNPPCKN</sequence>
<reference evidence="1" key="1">
    <citation type="submission" date="2019-08" db="EMBL/GenBank/DDBJ databases">
        <authorList>
            <person name="Kucharzyk K."/>
            <person name="Murdoch R.W."/>
            <person name="Higgins S."/>
            <person name="Loffler F."/>
        </authorList>
    </citation>
    <scope>NUCLEOTIDE SEQUENCE</scope>
</reference>
<evidence type="ECO:0000313" key="1">
    <source>
        <dbReference type="EMBL" id="MPN12011.1"/>
    </source>
</evidence>
<accession>A0A645FCG1</accession>
<comment type="caution">
    <text evidence="1">The sequence shown here is derived from an EMBL/GenBank/DDBJ whole genome shotgun (WGS) entry which is preliminary data.</text>
</comment>
<gene>
    <name evidence="1" type="ORF">SDC9_159321</name>
</gene>
<dbReference type="EMBL" id="VSSQ01058285">
    <property type="protein sequence ID" value="MPN12011.1"/>
    <property type="molecule type" value="Genomic_DNA"/>
</dbReference>
<proteinExistence type="predicted"/>
<dbReference type="AlphaFoldDB" id="A0A645FCG1"/>
<organism evidence="1">
    <name type="scientific">bioreactor metagenome</name>
    <dbReference type="NCBI Taxonomy" id="1076179"/>
    <lineage>
        <taxon>unclassified sequences</taxon>
        <taxon>metagenomes</taxon>
        <taxon>ecological metagenomes</taxon>
    </lineage>
</organism>
<protein>
    <submittedName>
        <fullName evidence="1">Uncharacterized protein</fullName>
    </submittedName>
</protein>